<evidence type="ECO:0000313" key="3">
    <source>
        <dbReference type="EMBL" id="MDA2804329.1"/>
    </source>
</evidence>
<dbReference type="Pfam" id="PF04069">
    <property type="entry name" value="OpuAC"/>
    <property type="match status" value="1"/>
</dbReference>
<dbReference type="EMBL" id="JAQFWP010000010">
    <property type="protein sequence ID" value="MDA2804329.1"/>
    <property type="molecule type" value="Genomic_DNA"/>
</dbReference>
<dbReference type="Gene3D" id="3.40.190.10">
    <property type="entry name" value="Periplasmic binding protein-like II"/>
    <property type="match status" value="1"/>
</dbReference>
<gene>
    <name evidence="3" type="ORF">O4U47_07370</name>
</gene>
<keyword evidence="4" id="KW-1185">Reference proteome</keyword>
<feature type="domain" description="ABC-type glycine betaine transport system substrate-binding" evidence="2">
    <location>
        <begin position="44"/>
        <end position="301"/>
    </location>
</feature>
<feature type="signal peptide" evidence="1">
    <location>
        <begin position="1"/>
        <end position="25"/>
    </location>
</feature>
<reference evidence="3" key="1">
    <citation type="submission" date="2023-01" db="EMBL/GenBank/DDBJ databases">
        <title>Draft genome sequence of Nocardiopsis sp. LSu2-4 isolated from halophytes.</title>
        <authorList>
            <person name="Duangmal K."/>
            <person name="Chantavorakit T."/>
        </authorList>
    </citation>
    <scope>NUCLEOTIDE SEQUENCE</scope>
    <source>
        <strain evidence="3">LSu2-4</strain>
    </source>
</reference>
<dbReference type="CDD" id="cd13606">
    <property type="entry name" value="PBP2_ProX_like"/>
    <property type="match status" value="1"/>
</dbReference>
<evidence type="ECO:0000259" key="2">
    <source>
        <dbReference type="Pfam" id="PF04069"/>
    </source>
</evidence>
<accession>A0ABT4TI12</accession>
<dbReference type="SUPFAM" id="SSF53850">
    <property type="entry name" value="Periplasmic binding protein-like II"/>
    <property type="match status" value="1"/>
</dbReference>
<dbReference type="InterPro" id="IPR007210">
    <property type="entry name" value="ABC_Gly_betaine_transp_sub-bd"/>
</dbReference>
<dbReference type="Gene3D" id="3.40.190.120">
    <property type="entry name" value="Osmoprotection protein (prox), domain 2"/>
    <property type="match status" value="1"/>
</dbReference>
<sequence>MRKNRVGLGTGAAAAAGALALAASACGGEDPYADGGGGGGSGVITVGSADFPESALLAQIYAQALEAAGNEVETQLNIGSREVYYDQVESGAISVLPEYNGGILLYLDPEAESGPTEETSERAAAELPDGLSILDASPAENKDSVTVTQETADEEGLTEIGDLADVAGDMEIGGPPEFETRPQGLPGLKDVYGVEFGGFRSLDPALVPTALNDGDVQAANLFTTDPAIASEGFVTLEDPENLFGAQNVVPLIHDASVPRDAREVLNRVSAELTTEDLVEMNERVGVEHESADAVAADWLEQAGLD</sequence>
<dbReference type="Proteomes" id="UP001165685">
    <property type="component" value="Unassembled WGS sequence"/>
</dbReference>
<evidence type="ECO:0000256" key="1">
    <source>
        <dbReference type="SAM" id="SignalP"/>
    </source>
</evidence>
<dbReference type="PROSITE" id="PS51257">
    <property type="entry name" value="PROKAR_LIPOPROTEIN"/>
    <property type="match status" value="1"/>
</dbReference>
<comment type="caution">
    <text evidence="3">The sequence shown here is derived from an EMBL/GenBank/DDBJ whole genome shotgun (WGS) entry which is preliminary data.</text>
</comment>
<organism evidence="3 4">
    <name type="scientific">Nocardiopsis suaedae</name>
    <dbReference type="NCBI Taxonomy" id="3018444"/>
    <lineage>
        <taxon>Bacteria</taxon>
        <taxon>Bacillati</taxon>
        <taxon>Actinomycetota</taxon>
        <taxon>Actinomycetes</taxon>
        <taxon>Streptosporangiales</taxon>
        <taxon>Nocardiopsidaceae</taxon>
        <taxon>Nocardiopsis</taxon>
    </lineage>
</organism>
<proteinExistence type="predicted"/>
<evidence type="ECO:0000313" key="4">
    <source>
        <dbReference type="Proteomes" id="UP001165685"/>
    </source>
</evidence>
<keyword evidence="1" id="KW-0732">Signal</keyword>
<name>A0ABT4TI12_9ACTN</name>
<protein>
    <submittedName>
        <fullName evidence="3">ABC transporter substrate-binding protein</fullName>
    </submittedName>
</protein>
<dbReference type="RefSeq" id="WP_270676865.1">
    <property type="nucleotide sequence ID" value="NZ_JAQFWP010000010.1"/>
</dbReference>
<feature type="chain" id="PRO_5046940861" evidence="1">
    <location>
        <begin position="26"/>
        <end position="305"/>
    </location>
</feature>